<proteinExistence type="predicted"/>
<dbReference type="OrthoDB" id="4558032at2759"/>
<dbReference type="AlphaFoldDB" id="Q2H1V9"/>
<dbReference type="RefSeq" id="XP_001223451.1">
    <property type="nucleotide sequence ID" value="XM_001223450.1"/>
</dbReference>
<dbReference type="EMBL" id="CH408032">
    <property type="protein sequence ID" value="EAQ87618.1"/>
    <property type="molecule type" value="Genomic_DNA"/>
</dbReference>
<evidence type="ECO:0000313" key="1">
    <source>
        <dbReference type="EMBL" id="EAQ87618.1"/>
    </source>
</evidence>
<sequence>MAGKTQSRLGQACQECQECQANDSPAEMPACCAQMHVPGEGSSVGGNLDKWGGTFYLKQRLGGLAGQDSDLPSSPDSGTASHSVLALLAATAALLITPTLAAPVESANNSAGKSSSQANTAANYGTPQCKSAMMTDLCISDNAKAYCDVTGFHNEFMKSCEGNCFCA</sequence>
<accession>Q2H1V9</accession>
<keyword evidence="2" id="KW-1185">Reference proteome</keyword>
<name>Q2H1V9_CHAGB</name>
<gene>
    <name evidence="1" type="ORF">CHGG_04237</name>
</gene>
<dbReference type="HOGENOM" id="CLU_1594329_0_0_1"/>
<evidence type="ECO:0000313" key="2">
    <source>
        <dbReference type="Proteomes" id="UP000001056"/>
    </source>
</evidence>
<dbReference type="InParanoid" id="Q2H1V9"/>
<dbReference type="eggNOG" id="ENOG502TG3M">
    <property type="taxonomic scope" value="Eukaryota"/>
</dbReference>
<reference evidence="2" key="1">
    <citation type="journal article" date="2015" name="Genome Announc.">
        <title>Draft genome sequence of the cellulolytic fungus Chaetomium globosum.</title>
        <authorList>
            <person name="Cuomo C.A."/>
            <person name="Untereiner W.A."/>
            <person name="Ma L.-J."/>
            <person name="Grabherr M."/>
            <person name="Birren B.W."/>
        </authorList>
    </citation>
    <scope>NUCLEOTIDE SEQUENCE [LARGE SCALE GENOMIC DNA]</scope>
    <source>
        <strain evidence="2">ATCC 6205 / CBS 148.51 / DSM 1962 / NBRC 6347 / NRRL 1970</strain>
    </source>
</reference>
<dbReference type="GeneID" id="4391971"/>
<protein>
    <submittedName>
        <fullName evidence="1">Uncharacterized protein</fullName>
    </submittedName>
</protein>
<dbReference type="VEuPathDB" id="FungiDB:CHGG_04237"/>
<organism evidence="1 2">
    <name type="scientific">Chaetomium globosum (strain ATCC 6205 / CBS 148.51 / DSM 1962 / NBRC 6347 / NRRL 1970)</name>
    <name type="common">Soil fungus</name>
    <dbReference type="NCBI Taxonomy" id="306901"/>
    <lineage>
        <taxon>Eukaryota</taxon>
        <taxon>Fungi</taxon>
        <taxon>Dikarya</taxon>
        <taxon>Ascomycota</taxon>
        <taxon>Pezizomycotina</taxon>
        <taxon>Sordariomycetes</taxon>
        <taxon>Sordariomycetidae</taxon>
        <taxon>Sordariales</taxon>
        <taxon>Chaetomiaceae</taxon>
        <taxon>Chaetomium</taxon>
    </lineage>
</organism>
<dbReference type="Proteomes" id="UP000001056">
    <property type="component" value="Unassembled WGS sequence"/>
</dbReference>